<reference evidence="1 2" key="1">
    <citation type="submission" date="2019-03" db="EMBL/GenBank/DDBJ databases">
        <title>First draft genome of Liparis tanakae, snailfish: a comprehensive survey of snailfish specific genes.</title>
        <authorList>
            <person name="Kim W."/>
            <person name="Song I."/>
            <person name="Jeong J.-H."/>
            <person name="Kim D."/>
            <person name="Kim S."/>
            <person name="Ryu S."/>
            <person name="Song J.Y."/>
            <person name="Lee S.K."/>
        </authorList>
    </citation>
    <scope>NUCLEOTIDE SEQUENCE [LARGE SCALE GENOMIC DNA]</scope>
    <source>
        <tissue evidence="1">Muscle</tissue>
    </source>
</reference>
<gene>
    <name evidence="1" type="ORF">EYF80_024418</name>
</gene>
<evidence type="ECO:0000313" key="2">
    <source>
        <dbReference type="Proteomes" id="UP000314294"/>
    </source>
</evidence>
<name>A0A4Z2HKH6_9TELE</name>
<accession>A0A4Z2HKH6</accession>
<proteinExistence type="predicted"/>
<sequence>MADVLPFFHVTTMSPAFSSPTSPLFPAIRLSSDGMSPSSRDFHFESLLSWVKTRRPPSTDSSIEEFLLISRPMSQSHNVAVASTSDPLQGRVWTGSFCRADRHLDDITHISMPRSIQIHCWDSESRLQFFSRTSPDSDCSKHKLLWVLWIMNALAPAGVVRGHQTSRELFLYMKERVDLGSDAEFCSGRIPGVQTLVVVVVVMKKVVAAI</sequence>
<protein>
    <submittedName>
        <fullName evidence="1">Uncharacterized protein</fullName>
    </submittedName>
</protein>
<organism evidence="1 2">
    <name type="scientific">Liparis tanakae</name>
    <name type="common">Tanaka's snailfish</name>
    <dbReference type="NCBI Taxonomy" id="230148"/>
    <lineage>
        <taxon>Eukaryota</taxon>
        <taxon>Metazoa</taxon>
        <taxon>Chordata</taxon>
        <taxon>Craniata</taxon>
        <taxon>Vertebrata</taxon>
        <taxon>Euteleostomi</taxon>
        <taxon>Actinopterygii</taxon>
        <taxon>Neopterygii</taxon>
        <taxon>Teleostei</taxon>
        <taxon>Neoteleostei</taxon>
        <taxon>Acanthomorphata</taxon>
        <taxon>Eupercaria</taxon>
        <taxon>Perciformes</taxon>
        <taxon>Cottioidei</taxon>
        <taxon>Cottales</taxon>
        <taxon>Liparidae</taxon>
        <taxon>Liparis</taxon>
    </lineage>
</organism>
<keyword evidence="2" id="KW-1185">Reference proteome</keyword>
<dbReference type="Proteomes" id="UP000314294">
    <property type="component" value="Unassembled WGS sequence"/>
</dbReference>
<dbReference type="AlphaFoldDB" id="A0A4Z2HKH6"/>
<dbReference type="EMBL" id="SRLO01000236">
    <property type="protein sequence ID" value="TNN65382.1"/>
    <property type="molecule type" value="Genomic_DNA"/>
</dbReference>
<comment type="caution">
    <text evidence="1">The sequence shown here is derived from an EMBL/GenBank/DDBJ whole genome shotgun (WGS) entry which is preliminary data.</text>
</comment>
<evidence type="ECO:0000313" key="1">
    <source>
        <dbReference type="EMBL" id="TNN65382.1"/>
    </source>
</evidence>